<sequence>MTKPCLQFSFSVSYRKISISSLFFFLLISLIVKNSPTGTSIHFSLSVTFIRFTVTSLLDLFGMISLNVIDSSPSAFSFIFTTNTTSYNFSGVSASVSNLPQTSSQ</sequence>
<feature type="transmembrane region" description="Helical" evidence="1">
    <location>
        <begin position="44"/>
        <end position="69"/>
    </location>
</feature>
<feature type="non-terminal residue" evidence="2">
    <location>
        <position position="105"/>
    </location>
</feature>
<keyword evidence="1" id="KW-1133">Transmembrane helix</keyword>
<keyword evidence="1" id="KW-0812">Transmembrane</keyword>
<feature type="transmembrane region" description="Helical" evidence="1">
    <location>
        <begin position="12"/>
        <end position="32"/>
    </location>
</feature>
<proteinExistence type="predicted"/>
<reference evidence="2" key="1">
    <citation type="submission" date="2015-12" db="EMBL/GenBank/DDBJ databases">
        <title>Gene expression during late stages of embryo sac development: a critical building block for successful pollen-pistil interactions.</title>
        <authorList>
            <person name="Liu Y."/>
            <person name="Joly V."/>
            <person name="Sabar M."/>
            <person name="Matton D.P."/>
        </authorList>
    </citation>
    <scope>NUCLEOTIDE SEQUENCE</scope>
</reference>
<organism evidence="2">
    <name type="scientific">Solanum chacoense</name>
    <name type="common">Chaco potato</name>
    <dbReference type="NCBI Taxonomy" id="4108"/>
    <lineage>
        <taxon>Eukaryota</taxon>
        <taxon>Viridiplantae</taxon>
        <taxon>Streptophyta</taxon>
        <taxon>Embryophyta</taxon>
        <taxon>Tracheophyta</taxon>
        <taxon>Spermatophyta</taxon>
        <taxon>Magnoliopsida</taxon>
        <taxon>eudicotyledons</taxon>
        <taxon>Gunneridae</taxon>
        <taxon>Pentapetalae</taxon>
        <taxon>asterids</taxon>
        <taxon>lamiids</taxon>
        <taxon>Solanales</taxon>
        <taxon>Solanaceae</taxon>
        <taxon>Solanoideae</taxon>
        <taxon>Solaneae</taxon>
        <taxon>Solanum</taxon>
    </lineage>
</organism>
<protein>
    <submittedName>
        <fullName evidence="2">Putative ovule protein</fullName>
    </submittedName>
</protein>
<name>A0A0V0GNW1_SOLCH</name>
<accession>A0A0V0GNW1</accession>
<keyword evidence="1" id="KW-0472">Membrane</keyword>
<evidence type="ECO:0000313" key="2">
    <source>
        <dbReference type="EMBL" id="JAP08902.1"/>
    </source>
</evidence>
<dbReference type="EMBL" id="GEDG01036056">
    <property type="protein sequence ID" value="JAP08902.1"/>
    <property type="molecule type" value="Transcribed_RNA"/>
</dbReference>
<evidence type="ECO:0000256" key="1">
    <source>
        <dbReference type="SAM" id="Phobius"/>
    </source>
</evidence>
<dbReference type="AlphaFoldDB" id="A0A0V0GNW1"/>